<sequence>MSFTFYEIETAPENVKPQLEASKKAFGFVPGLHKALAASPQVLEIYKHLHTEFQNSSFNNAELTVVWQTINYYHHCNYCLPAHTGIAHMMQVDEKLIDALSKGEPVADPKLRALQETTYAIVDQRGNLTDAQLDKFYSAGYGNQQLLEILLGLAQKVLSNYTNHLAKTPVDEAFKKFVV</sequence>
<accession>A0AAV3U5V4</accession>
<proteinExistence type="predicted"/>
<dbReference type="PANTHER" id="PTHR35446:SF3">
    <property type="entry name" value="CMD DOMAIN-CONTAINING PROTEIN"/>
    <property type="match status" value="1"/>
</dbReference>
<dbReference type="PANTHER" id="PTHR35446">
    <property type="entry name" value="SI:CH211-175M2.5"/>
    <property type="match status" value="1"/>
</dbReference>
<organism evidence="1 2">
    <name type="scientific">Halioxenophilus aromaticivorans</name>
    <dbReference type="NCBI Taxonomy" id="1306992"/>
    <lineage>
        <taxon>Bacteria</taxon>
        <taxon>Pseudomonadati</taxon>
        <taxon>Pseudomonadota</taxon>
        <taxon>Gammaproteobacteria</taxon>
        <taxon>Alteromonadales</taxon>
        <taxon>Alteromonadaceae</taxon>
        <taxon>Halioxenophilus</taxon>
    </lineage>
</organism>
<evidence type="ECO:0000313" key="1">
    <source>
        <dbReference type="EMBL" id="GAA4949448.1"/>
    </source>
</evidence>
<dbReference type="InterPro" id="IPR029032">
    <property type="entry name" value="AhpD-like"/>
</dbReference>
<comment type="caution">
    <text evidence="1">The sequence shown here is derived from an EMBL/GenBank/DDBJ whole genome shotgun (WGS) entry which is preliminary data.</text>
</comment>
<gene>
    <name evidence="1" type="ORF">GCM10025791_32080</name>
</gene>
<protein>
    <submittedName>
        <fullName evidence="1">Carboxymuconolactone decarboxylase family protein</fullName>
    </submittedName>
</protein>
<dbReference type="Gene3D" id="1.20.1290.10">
    <property type="entry name" value="AhpD-like"/>
    <property type="match status" value="1"/>
</dbReference>
<keyword evidence="2" id="KW-1185">Reference proteome</keyword>
<dbReference type="SUPFAM" id="SSF69118">
    <property type="entry name" value="AhpD-like"/>
    <property type="match status" value="1"/>
</dbReference>
<dbReference type="AlphaFoldDB" id="A0AAV3U5V4"/>
<evidence type="ECO:0000313" key="2">
    <source>
        <dbReference type="Proteomes" id="UP001409585"/>
    </source>
</evidence>
<reference evidence="2" key="1">
    <citation type="journal article" date="2019" name="Int. J. Syst. Evol. Microbiol.">
        <title>The Global Catalogue of Microorganisms (GCM) 10K type strain sequencing project: providing services to taxonomists for standard genome sequencing and annotation.</title>
        <authorList>
            <consortium name="The Broad Institute Genomics Platform"/>
            <consortium name="The Broad Institute Genome Sequencing Center for Infectious Disease"/>
            <person name="Wu L."/>
            <person name="Ma J."/>
        </authorList>
    </citation>
    <scope>NUCLEOTIDE SEQUENCE [LARGE SCALE GENOMIC DNA]</scope>
    <source>
        <strain evidence="2">JCM 19134</strain>
    </source>
</reference>
<dbReference type="EMBL" id="BAABLX010000028">
    <property type="protein sequence ID" value="GAA4949448.1"/>
    <property type="molecule type" value="Genomic_DNA"/>
</dbReference>
<dbReference type="Proteomes" id="UP001409585">
    <property type="component" value="Unassembled WGS sequence"/>
</dbReference>
<name>A0AAV3U5V4_9ALTE</name>